<organism evidence="1 2">
    <name type="scientific">Romanomermis culicivorax</name>
    <name type="common">Nematode worm</name>
    <dbReference type="NCBI Taxonomy" id="13658"/>
    <lineage>
        <taxon>Eukaryota</taxon>
        <taxon>Metazoa</taxon>
        <taxon>Ecdysozoa</taxon>
        <taxon>Nematoda</taxon>
        <taxon>Enoplea</taxon>
        <taxon>Dorylaimia</taxon>
        <taxon>Mermithida</taxon>
        <taxon>Mermithoidea</taxon>
        <taxon>Mermithidae</taxon>
        <taxon>Romanomermis</taxon>
    </lineage>
</organism>
<evidence type="ECO:0000313" key="2">
    <source>
        <dbReference type="WBParaSite" id="nRc.2.0.1.t41216-RA"/>
    </source>
</evidence>
<reference evidence="2" key="1">
    <citation type="submission" date="2022-11" db="UniProtKB">
        <authorList>
            <consortium name="WormBaseParasite"/>
        </authorList>
    </citation>
    <scope>IDENTIFICATION</scope>
</reference>
<sequence length="73" mass="7837">MLPDTSPVWMAFYLNLFYESPTPGPAARTVPSRTLPIAFSGIIMPPFVCVSATAFSTTTLSNMGVNFFKASTA</sequence>
<dbReference type="WBParaSite" id="nRc.2.0.1.t41216-RA">
    <property type="protein sequence ID" value="nRc.2.0.1.t41216-RA"/>
    <property type="gene ID" value="nRc.2.0.1.g41216"/>
</dbReference>
<protein>
    <submittedName>
        <fullName evidence="2">Uncharacterized protein</fullName>
    </submittedName>
</protein>
<proteinExistence type="predicted"/>
<dbReference type="AlphaFoldDB" id="A0A915KR33"/>
<keyword evidence="1" id="KW-1185">Reference proteome</keyword>
<name>A0A915KR33_ROMCU</name>
<accession>A0A915KR33</accession>
<evidence type="ECO:0000313" key="1">
    <source>
        <dbReference type="Proteomes" id="UP000887565"/>
    </source>
</evidence>
<dbReference type="Proteomes" id="UP000887565">
    <property type="component" value="Unplaced"/>
</dbReference>